<dbReference type="PANTHER" id="PTHR42792:SF2">
    <property type="entry name" value="FLAGELLIN"/>
    <property type="match status" value="1"/>
</dbReference>
<evidence type="ECO:0000259" key="5">
    <source>
        <dbReference type="Pfam" id="PF00700"/>
    </source>
</evidence>
<dbReference type="AlphaFoldDB" id="A0A5J6RK20"/>
<feature type="domain" description="Flagellin C-terminal" evidence="5">
    <location>
        <begin position="190"/>
        <end position="272"/>
    </location>
</feature>
<dbReference type="STRING" id="1442598.GCA_000522465_00836"/>
<dbReference type="InterPro" id="IPR001492">
    <property type="entry name" value="Flagellin"/>
</dbReference>
<dbReference type="KEGG" id="acib:ACBT_1274"/>
<evidence type="ECO:0000313" key="8">
    <source>
        <dbReference type="Proteomes" id="UP000305417"/>
    </source>
</evidence>
<reference evidence="6 9" key="2">
    <citation type="submission" date="2020-05" db="EMBL/GenBank/DDBJ databases">
        <title>Complete genome sequencing of Campylobacter and Arcobacter type strains.</title>
        <authorList>
            <person name="Miller W.G."/>
            <person name="Yee E."/>
        </authorList>
    </citation>
    <scope>NUCLEOTIDE SEQUENCE [LARGE SCALE GENOMIC DNA]</scope>
    <source>
        <strain evidence="6 9">LMG 21996</strain>
    </source>
</reference>
<comment type="subcellular location">
    <subcellularLocation>
        <location evidence="3">Secreted</location>
    </subcellularLocation>
    <subcellularLocation>
        <location evidence="3">Bacterial flagellum</location>
    </subcellularLocation>
</comment>
<evidence type="ECO:0000256" key="2">
    <source>
        <dbReference type="ARBA" id="ARBA00023143"/>
    </source>
</evidence>
<evidence type="ECO:0000259" key="4">
    <source>
        <dbReference type="Pfam" id="PF00669"/>
    </source>
</evidence>
<dbReference type="InterPro" id="IPR001029">
    <property type="entry name" value="Flagellin_N"/>
</dbReference>
<reference evidence="7 8" key="1">
    <citation type="submission" date="2019-05" db="EMBL/GenBank/DDBJ databases">
        <title>Arcobacter cibarius and Arcobacter thereius providing challenges in identification an antibiotic susceptibility and Quinolone resistance.</title>
        <authorList>
            <person name="Busch A."/>
            <person name="Hanel I."/>
            <person name="Hotzel H."/>
            <person name="Tomaso H."/>
        </authorList>
    </citation>
    <scope>NUCLEOTIDE SEQUENCE [LARGE SCALE GENOMIC DNA]</scope>
    <source>
        <strain evidence="7 8">16CS0831-2</strain>
    </source>
</reference>
<evidence type="ECO:0000313" key="9">
    <source>
        <dbReference type="Proteomes" id="UP000509513"/>
    </source>
</evidence>
<comment type="similarity">
    <text evidence="1 3">Belongs to the bacterial flagellin family.</text>
</comment>
<feature type="domain" description="Flagellin N-terminal" evidence="4">
    <location>
        <begin position="10"/>
        <end position="136"/>
    </location>
</feature>
<dbReference type="RefSeq" id="WP_024774973.1">
    <property type="nucleotide sequence ID" value="NZ_CP043857.1"/>
</dbReference>
<dbReference type="Proteomes" id="UP000509513">
    <property type="component" value="Chromosome"/>
</dbReference>
<accession>A0A5J6RK20</accession>
<evidence type="ECO:0000256" key="1">
    <source>
        <dbReference type="ARBA" id="ARBA00005709"/>
    </source>
</evidence>
<keyword evidence="8" id="KW-1185">Reference proteome</keyword>
<keyword evidence="6" id="KW-0282">Flagellum</keyword>
<dbReference type="EMBL" id="CP054051">
    <property type="protein sequence ID" value="QKJ27183.1"/>
    <property type="molecule type" value="Genomic_DNA"/>
</dbReference>
<keyword evidence="2 3" id="KW-0975">Bacterial flagellum</keyword>
<evidence type="ECO:0000313" key="6">
    <source>
        <dbReference type="EMBL" id="QKJ27183.1"/>
    </source>
</evidence>
<dbReference type="InterPro" id="IPR042187">
    <property type="entry name" value="Flagellin_C_sub2"/>
</dbReference>
<dbReference type="Gene3D" id="1.20.1330.10">
    <property type="entry name" value="f41 fragment of flagellin, N-terminal domain"/>
    <property type="match status" value="1"/>
</dbReference>
<name>A0A5J6RK20_9BACT</name>
<dbReference type="EMBL" id="VBUC01000002">
    <property type="protein sequence ID" value="TLT01595.1"/>
    <property type="molecule type" value="Genomic_DNA"/>
</dbReference>
<dbReference type="SUPFAM" id="SSF64518">
    <property type="entry name" value="Phase 1 flagellin"/>
    <property type="match status" value="1"/>
</dbReference>
<dbReference type="Pfam" id="PF00700">
    <property type="entry name" value="Flagellin_C"/>
    <property type="match status" value="1"/>
</dbReference>
<evidence type="ECO:0000313" key="7">
    <source>
        <dbReference type="EMBL" id="TLT01595.1"/>
    </source>
</evidence>
<dbReference type="PANTHER" id="PTHR42792">
    <property type="entry name" value="FLAGELLIN"/>
    <property type="match status" value="1"/>
</dbReference>
<dbReference type="Pfam" id="PF00669">
    <property type="entry name" value="Flagellin_N"/>
    <property type="match status" value="1"/>
</dbReference>
<protein>
    <recommendedName>
        <fullName evidence="3">Flagellin</fullName>
    </recommendedName>
</protein>
<dbReference type="GO" id="GO:0005576">
    <property type="term" value="C:extracellular region"/>
    <property type="evidence" value="ECO:0007669"/>
    <property type="project" value="UniProtKB-SubCell"/>
</dbReference>
<gene>
    <name evidence="6" type="ORF">ACBT_1274</name>
    <name evidence="7" type="ORF">FE247_01545</name>
</gene>
<dbReference type="PRINTS" id="PR00207">
    <property type="entry name" value="FLAGELLIN"/>
</dbReference>
<dbReference type="GO" id="GO:0005198">
    <property type="term" value="F:structural molecule activity"/>
    <property type="evidence" value="ECO:0007669"/>
    <property type="project" value="UniProtKB-UniRule"/>
</dbReference>
<dbReference type="GO" id="GO:0009288">
    <property type="term" value="C:bacterial-type flagellum"/>
    <property type="evidence" value="ECO:0007669"/>
    <property type="project" value="UniProtKB-SubCell"/>
</dbReference>
<keyword evidence="6" id="KW-0966">Cell projection</keyword>
<organism evidence="6 9">
    <name type="scientific">Aliarcobacter cibarius</name>
    <dbReference type="NCBI Taxonomy" id="255507"/>
    <lineage>
        <taxon>Bacteria</taxon>
        <taxon>Pseudomonadati</taxon>
        <taxon>Campylobacterota</taxon>
        <taxon>Epsilonproteobacteria</taxon>
        <taxon>Campylobacterales</taxon>
        <taxon>Arcobacteraceae</taxon>
        <taxon>Aliarcobacter</taxon>
    </lineage>
</organism>
<comment type="function">
    <text evidence="3">Flagellin is the subunit protein which polymerizes to form the filaments of bacterial flagella.</text>
</comment>
<dbReference type="InterPro" id="IPR046358">
    <property type="entry name" value="Flagellin_C"/>
</dbReference>
<proteinExistence type="inferred from homology"/>
<evidence type="ECO:0000256" key="3">
    <source>
        <dbReference type="RuleBase" id="RU362073"/>
    </source>
</evidence>
<dbReference type="Proteomes" id="UP000305417">
    <property type="component" value="Unassembled WGS sequence"/>
</dbReference>
<keyword evidence="3" id="KW-0964">Secreted</keyword>
<dbReference type="Gene3D" id="6.10.10.10">
    <property type="entry name" value="Flagellar export chaperone, C-terminal domain"/>
    <property type="match status" value="1"/>
</dbReference>
<keyword evidence="6" id="KW-0969">Cilium</keyword>
<sequence length="276" mass="29708">MQINSNNSLLNQNVYLNANQALTRIATGIELNRSSDNASSLAIANNLLSQSSGYSQAIENTNSAVAATQITSGATNEQSKILDNIKEKLLQASTDTTSKEGRDAILKDIKSQLEQFDKIASSTNYNGQSLLQKSATDNSASNIQQYQSGLKGENLIETPAVQSNTTGLGLSNLVNQDSSTFTSEVARNFLETVDKANNGLNTIRSEMGSIQNQLESSGRNLLTQRTNTQNAASMFDTDYAKESSNFSKQNILAKIGAFGQAQSSYINQQIVSRLIG</sequence>